<keyword evidence="1" id="KW-0813">Transport</keyword>
<dbReference type="SUPFAM" id="SSF52540">
    <property type="entry name" value="P-loop containing nucleoside triphosphate hydrolases"/>
    <property type="match status" value="1"/>
</dbReference>
<dbReference type="Pfam" id="PF00005">
    <property type="entry name" value="ABC_tran"/>
    <property type="match status" value="1"/>
</dbReference>
<dbReference type="PANTHER" id="PTHR42781:SF4">
    <property type="entry name" value="SPERMIDINE_PUTRESCINE IMPORT ATP-BINDING PROTEIN POTA"/>
    <property type="match status" value="1"/>
</dbReference>
<dbReference type="GO" id="GO:0005524">
    <property type="term" value="F:ATP binding"/>
    <property type="evidence" value="ECO:0007669"/>
    <property type="project" value="UniProtKB-KW"/>
</dbReference>
<evidence type="ECO:0000259" key="4">
    <source>
        <dbReference type="PROSITE" id="PS50893"/>
    </source>
</evidence>
<dbReference type="Gene3D" id="3.40.50.300">
    <property type="entry name" value="P-loop containing nucleotide triphosphate hydrolases"/>
    <property type="match status" value="1"/>
</dbReference>
<dbReference type="PROSITE" id="PS50893">
    <property type="entry name" value="ABC_TRANSPORTER_2"/>
    <property type="match status" value="1"/>
</dbReference>
<keyword evidence="6" id="KW-1185">Reference proteome</keyword>
<dbReference type="InterPro" id="IPR027417">
    <property type="entry name" value="P-loop_NTPase"/>
</dbReference>
<dbReference type="PANTHER" id="PTHR42781">
    <property type="entry name" value="SPERMIDINE/PUTRESCINE IMPORT ATP-BINDING PROTEIN POTA"/>
    <property type="match status" value="1"/>
</dbReference>
<dbReference type="AlphaFoldDB" id="A0A4V1EGF5"/>
<dbReference type="EMBL" id="CP040058">
    <property type="protein sequence ID" value="QCP35900.1"/>
    <property type="molecule type" value="Genomic_DNA"/>
</dbReference>
<reference evidence="5 6" key="1">
    <citation type="submission" date="2019-05" db="EMBL/GenBank/DDBJ databases">
        <title>Complete genome sequencing of Anaerostipes rhamnosivorans.</title>
        <authorList>
            <person name="Bui T.P.N."/>
            <person name="de Vos W.M."/>
        </authorList>
    </citation>
    <scope>NUCLEOTIDE SEQUENCE [LARGE SCALE GENOMIC DNA]</scope>
    <source>
        <strain evidence="5 6">1y2</strain>
    </source>
</reference>
<dbReference type="InterPro" id="IPR003593">
    <property type="entry name" value="AAA+_ATPase"/>
</dbReference>
<dbReference type="RefSeq" id="WP_137329201.1">
    <property type="nucleotide sequence ID" value="NZ_CP040058.1"/>
</dbReference>
<keyword evidence="2" id="KW-0547">Nucleotide-binding</keyword>
<dbReference type="GO" id="GO:0016887">
    <property type="term" value="F:ATP hydrolysis activity"/>
    <property type="evidence" value="ECO:0007669"/>
    <property type="project" value="InterPro"/>
</dbReference>
<gene>
    <name evidence="5" type="ORF">AR1Y2_2446</name>
</gene>
<dbReference type="KEGG" id="arf:AR1Y2_2446"/>
<feature type="domain" description="ABC transporter" evidence="4">
    <location>
        <begin position="2"/>
        <end position="229"/>
    </location>
</feature>
<keyword evidence="3 5" id="KW-0067">ATP-binding</keyword>
<evidence type="ECO:0000256" key="1">
    <source>
        <dbReference type="ARBA" id="ARBA00022448"/>
    </source>
</evidence>
<dbReference type="InterPro" id="IPR050093">
    <property type="entry name" value="ABC_SmlMolc_Importer"/>
</dbReference>
<accession>A0A4V1EGF5</accession>
<dbReference type="SMART" id="SM00382">
    <property type="entry name" value="AAA"/>
    <property type="match status" value="1"/>
</dbReference>
<proteinExistence type="predicted"/>
<sequence length="354" mass="40843">MSLYVDIEKRFPEFCLKTKFEAENEVLSILGASGCGKSLTLKCIAGIETPDRGRIVMDGRVLFDSKKRINLPTRDRNIGYLFQNYALFPHMTVKENIACGLVSKHIKDVSCWIEKFYLTGLEDHYPAQLSGGQQQRTALARMLASNPTLIMLDEPFSALDDYLKWQLEQELRRTILAFPGTVLFVSHNRDEVFRMSDRIAVMGNGQLKTMQSKKELFQNPKSLEAALLTGCKNLTHAEYVDEHTFFASDWNITLTSSVPVPRDIKYAGFRAHYFSIVPDGSLSNTMECRITDMIEDTFSMILLFRETHNLKTGDWTGLRFELPKNIWRRQEFKDTLFLRFPEDRFLFMKEDPAQ</sequence>
<evidence type="ECO:0000313" key="6">
    <source>
        <dbReference type="Proteomes" id="UP000298653"/>
    </source>
</evidence>
<organism evidence="5 6">
    <name type="scientific">Anaerostipes rhamnosivorans</name>
    <dbReference type="NCBI Taxonomy" id="1229621"/>
    <lineage>
        <taxon>Bacteria</taxon>
        <taxon>Bacillati</taxon>
        <taxon>Bacillota</taxon>
        <taxon>Clostridia</taxon>
        <taxon>Lachnospirales</taxon>
        <taxon>Lachnospiraceae</taxon>
        <taxon>Anaerostipes</taxon>
    </lineage>
</organism>
<evidence type="ECO:0000256" key="2">
    <source>
        <dbReference type="ARBA" id="ARBA00022741"/>
    </source>
</evidence>
<evidence type="ECO:0000256" key="3">
    <source>
        <dbReference type="ARBA" id="ARBA00022840"/>
    </source>
</evidence>
<dbReference type="InterPro" id="IPR003439">
    <property type="entry name" value="ABC_transporter-like_ATP-bd"/>
</dbReference>
<evidence type="ECO:0000313" key="5">
    <source>
        <dbReference type="EMBL" id="QCP35900.1"/>
    </source>
</evidence>
<dbReference type="OrthoDB" id="9802264at2"/>
<name>A0A4V1EGF5_9FIRM</name>
<protein>
    <submittedName>
        <fullName evidence="5">Molybdenum transport ATP-binding protein ModC</fullName>
    </submittedName>
</protein>
<dbReference type="Proteomes" id="UP000298653">
    <property type="component" value="Chromosome"/>
</dbReference>